<sequence>MVGAGIVAACGECESQVAGSAAADAQCAMAGADGVPWRDPPCEYGPWQTVHGLFRRWQ</sequence>
<reference evidence="1" key="1">
    <citation type="journal article" date="2014" name="Int. J. Syst. Evol. Microbiol.">
        <title>Complete genome sequence of Corynebacterium casei LMG S-19264T (=DSM 44701T), isolated from a smear-ripened cheese.</title>
        <authorList>
            <consortium name="US DOE Joint Genome Institute (JGI-PGF)"/>
            <person name="Walter F."/>
            <person name="Albersmeier A."/>
            <person name="Kalinowski J."/>
            <person name="Ruckert C."/>
        </authorList>
    </citation>
    <scope>NUCLEOTIDE SEQUENCE</scope>
    <source>
        <strain evidence="1">JCM 4790</strain>
    </source>
</reference>
<evidence type="ECO:0000313" key="1">
    <source>
        <dbReference type="EMBL" id="GGY15388.1"/>
    </source>
</evidence>
<keyword evidence="2" id="KW-1185">Reference proteome</keyword>
<protein>
    <submittedName>
        <fullName evidence="1">Uncharacterized protein</fullName>
    </submittedName>
</protein>
<organism evidence="1 2">
    <name type="scientific">Streptomyces minutiscleroticus</name>
    <dbReference type="NCBI Taxonomy" id="68238"/>
    <lineage>
        <taxon>Bacteria</taxon>
        <taxon>Bacillati</taxon>
        <taxon>Actinomycetota</taxon>
        <taxon>Actinomycetes</taxon>
        <taxon>Kitasatosporales</taxon>
        <taxon>Streptomycetaceae</taxon>
        <taxon>Streptomyces</taxon>
    </lineage>
</organism>
<comment type="caution">
    <text evidence="1">The sequence shown here is derived from an EMBL/GenBank/DDBJ whole genome shotgun (WGS) entry which is preliminary data.</text>
</comment>
<reference evidence="1" key="2">
    <citation type="submission" date="2020-09" db="EMBL/GenBank/DDBJ databases">
        <authorList>
            <person name="Sun Q."/>
            <person name="Ohkuma M."/>
        </authorList>
    </citation>
    <scope>NUCLEOTIDE SEQUENCE</scope>
    <source>
        <strain evidence="1">JCM 4790</strain>
    </source>
</reference>
<evidence type="ECO:0000313" key="2">
    <source>
        <dbReference type="Proteomes" id="UP000619244"/>
    </source>
</evidence>
<accession>A0A918P254</accession>
<dbReference type="Proteomes" id="UP000619244">
    <property type="component" value="Unassembled WGS sequence"/>
</dbReference>
<gene>
    <name evidence="1" type="ORF">GCM10010358_79120</name>
</gene>
<dbReference type="EMBL" id="BMVU01000101">
    <property type="protein sequence ID" value="GGY15388.1"/>
    <property type="molecule type" value="Genomic_DNA"/>
</dbReference>
<dbReference type="AlphaFoldDB" id="A0A918P254"/>
<proteinExistence type="predicted"/>
<name>A0A918P254_9ACTN</name>